<dbReference type="EMBL" id="SLXM01000020">
    <property type="protein sequence ID" value="TCP21314.1"/>
    <property type="molecule type" value="Genomic_DNA"/>
</dbReference>
<sequence length="682" mass="78816">MNVKKRNILILSGILFIGLLITYSNHFKNGFHFDDSHTIVNNVNIRSIKNIPKFFVDTKMVSSSKDHWGLRPVVTTTLAVDYWIGGGLNPFYFHLSTFIIFITLLILMFYMFRKITSEALEHKWAVYICLFAVGWYGIHTVNAETINYIISRSDVLSTFFIVISFCLYVLKPKTRKNYLYIIPAMIGVLAKETIIVLPMLLFVYVFFFEKDKSIVDFFKVKNVKTSLNLILALLPLIIGIVLVQSYTLIKTGSIAGLSNNVVHYIQTQPFVWFHYFVSFFLPFSLSGDTDWTVIPNFFDDRVIAGILFLGALIYVTVKTSLQRRTRPIAFGLLWFMFALLPTSLAPLSEVMNDHRMFFPFIGLTFSITYAIGLYVLKFEKELLNTNWKMNGVRAGIFMVLFSYAYGTYQRNKVWLNDETFWYDVTQKSPKNGRGLMNYGLTQMAKGNYPEASNYFNRALKIYPNYHTLHINLGILNSAMKNYQKSEEFFNSAIALKPNDDLPYYYYARELSKKGDLERAMIYGEKAINLNSYNLANRHLLIRTYYGLEEWTKLKDLVAETLTILPNDQVALEHKDLANNKKDRLTIMAEEAEVNPTAGKYLELSLLYYNRGMFKECIEVCEKALVLKPDFHQAYNNICSSYSSMKQYEKAIEACEKALEIAPDFVLAKNNLNYAKNQLKPQQ</sequence>
<dbReference type="PANTHER" id="PTHR44227">
    <property type="match status" value="1"/>
</dbReference>
<feature type="transmembrane region" description="Helical" evidence="4">
    <location>
        <begin position="124"/>
        <end position="143"/>
    </location>
</feature>
<dbReference type="InterPro" id="IPR019734">
    <property type="entry name" value="TPR_rpt"/>
</dbReference>
<feature type="transmembrane region" description="Helical" evidence="4">
    <location>
        <begin position="227"/>
        <end position="249"/>
    </location>
</feature>
<dbReference type="SUPFAM" id="SSF48452">
    <property type="entry name" value="TPR-like"/>
    <property type="match status" value="1"/>
</dbReference>
<evidence type="ECO:0000313" key="6">
    <source>
        <dbReference type="Proteomes" id="UP000294564"/>
    </source>
</evidence>
<gene>
    <name evidence="5" type="ORF">EV195_1205</name>
</gene>
<organism evidence="5 6">
    <name type="scientific">Tenacibaculum skagerrakense</name>
    <dbReference type="NCBI Taxonomy" id="186571"/>
    <lineage>
        <taxon>Bacteria</taxon>
        <taxon>Pseudomonadati</taxon>
        <taxon>Bacteroidota</taxon>
        <taxon>Flavobacteriia</taxon>
        <taxon>Flavobacteriales</taxon>
        <taxon>Flavobacteriaceae</taxon>
        <taxon>Tenacibaculum</taxon>
    </lineage>
</organism>
<comment type="caution">
    <text evidence="5">The sequence shown here is derived from an EMBL/GenBank/DDBJ whole genome shotgun (WGS) entry which is preliminary data.</text>
</comment>
<dbReference type="OrthoDB" id="629822at2"/>
<feature type="repeat" description="TPR" evidence="3">
    <location>
        <begin position="466"/>
        <end position="499"/>
    </location>
</feature>
<dbReference type="Pfam" id="PF13181">
    <property type="entry name" value="TPR_8"/>
    <property type="match status" value="1"/>
</dbReference>
<feature type="repeat" description="TPR" evidence="3">
    <location>
        <begin position="597"/>
        <end position="630"/>
    </location>
</feature>
<accession>A0A4R2NJL2</accession>
<feature type="transmembrane region" description="Helical" evidence="4">
    <location>
        <begin position="149"/>
        <end position="170"/>
    </location>
</feature>
<evidence type="ECO:0000313" key="5">
    <source>
        <dbReference type="EMBL" id="TCP21314.1"/>
    </source>
</evidence>
<feature type="transmembrane region" description="Helical" evidence="4">
    <location>
        <begin position="302"/>
        <end position="321"/>
    </location>
</feature>
<feature type="transmembrane region" description="Helical" evidence="4">
    <location>
        <begin position="390"/>
        <end position="408"/>
    </location>
</feature>
<feature type="repeat" description="TPR" evidence="3">
    <location>
        <begin position="432"/>
        <end position="465"/>
    </location>
</feature>
<feature type="transmembrane region" description="Helical" evidence="4">
    <location>
        <begin position="328"/>
        <end position="345"/>
    </location>
</feature>
<dbReference type="SMART" id="SM00028">
    <property type="entry name" value="TPR"/>
    <property type="match status" value="5"/>
</dbReference>
<proteinExistence type="predicted"/>
<reference evidence="5 6" key="1">
    <citation type="submission" date="2019-03" db="EMBL/GenBank/DDBJ databases">
        <title>Genomic Encyclopedia of Type Strains, Phase IV (KMG-IV): sequencing the most valuable type-strain genomes for metagenomic binning, comparative biology and taxonomic classification.</title>
        <authorList>
            <person name="Goeker M."/>
        </authorList>
    </citation>
    <scope>NUCLEOTIDE SEQUENCE [LARGE SCALE GENOMIC DNA]</scope>
    <source>
        <strain evidence="5 6">DSM 14836</strain>
    </source>
</reference>
<dbReference type="InterPro" id="IPR052346">
    <property type="entry name" value="O-mannosyl-transferase_TMTC"/>
</dbReference>
<feature type="repeat" description="TPR" evidence="3">
    <location>
        <begin position="631"/>
        <end position="664"/>
    </location>
</feature>
<keyword evidence="6" id="KW-1185">Reference proteome</keyword>
<protein>
    <submittedName>
        <fullName evidence="5">Tetratricopeptide repeat protein</fullName>
    </submittedName>
</protein>
<name>A0A4R2NJL2_9FLAO</name>
<keyword evidence="4" id="KW-0472">Membrane</keyword>
<feature type="transmembrane region" description="Helical" evidence="4">
    <location>
        <begin position="177"/>
        <end position="207"/>
    </location>
</feature>
<evidence type="ECO:0000256" key="1">
    <source>
        <dbReference type="ARBA" id="ARBA00022737"/>
    </source>
</evidence>
<dbReference type="Proteomes" id="UP000294564">
    <property type="component" value="Unassembled WGS sequence"/>
</dbReference>
<dbReference type="GO" id="GO:0000030">
    <property type="term" value="F:mannosyltransferase activity"/>
    <property type="evidence" value="ECO:0007669"/>
    <property type="project" value="TreeGrafter"/>
</dbReference>
<keyword evidence="1" id="KW-0677">Repeat</keyword>
<keyword evidence="2 3" id="KW-0802">TPR repeat</keyword>
<dbReference type="InterPro" id="IPR011990">
    <property type="entry name" value="TPR-like_helical_dom_sf"/>
</dbReference>
<dbReference type="Gene3D" id="1.25.40.10">
    <property type="entry name" value="Tetratricopeptide repeat domain"/>
    <property type="match status" value="2"/>
</dbReference>
<dbReference type="PANTHER" id="PTHR44227:SF3">
    <property type="entry name" value="PROTEIN O-MANNOSYL-TRANSFERASE TMTC4"/>
    <property type="match status" value="1"/>
</dbReference>
<dbReference type="Pfam" id="PF00515">
    <property type="entry name" value="TPR_1"/>
    <property type="match status" value="1"/>
</dbReference>
<dbReference type="PROSITE" id="PS50005">
    <property type="entry name" value="TPR"/>
    <property type="match status" value="4"/>
</dbReference>
<keyword evidence="4" id="KW-1133">Transmembrane helix</keyword>
<feature type="transmembrane region" description="Helical" evidence="4">
    <location>
        <begin position="261"/>
        <end position="282"/>
    </location>
</feature>
<dbReference type="Pfam" id="PF13424">
    <property type="entry name" value="TPR_12"/>
    <property type="match status" value="1"/>
</dbReference>
<dbReference type="GO" id="GO:0030968">
    <property type="term" value="P:endoplasmic reticulum unfolded protein response"/>
    <property type="evidence" value="ECO:0007669"/>
    <property type="project" value="TreeGrafter"/>
</dbReference>
<feature type="transmembrane region" description="Helical" evidence="4">
    <location>
        <begin position="7"/>
        <end position="24"/>
    </location>
</feature>
<evidence type="ECO:0000256" key="3">
    <source>
        <dbReference type="PROSITE-ProRule" id="PRU00339"/>
    </source>
</evidence>
<evidence type="ECO:0000256" key="2">
    <source>
        <dbReference type="ARBA" id="ARBA00022803"/>
    </source>
</evidence>
<dbReference type="RefSeq" id="WP_132796067.1">
    <property type="nucleotide sequence ID" value="NZ_SLXM01000020.1"/>
</dbReference>
<keyword evidence="4" id="KW-0812">Transmembrane</keyword>
<dbReference type="AlphaFoldDB" id="A0A4R2NJL2"/>
<feature type="transmembrane region" description="Helical" evidence="4">
    <location>
        <begin position="357"/>
        <end position="378"/>
    </location>
</feature>
<dbReference type="GO" id="GO:0035269">
    <property type="term" value="P:protein O-linked glycosylation via mannose"/>
    <property type="evidence" value="ECO:0007669"/>
    <property type="project" value="TreeGrafter"/>
</dbReference>
<feature type="transmembrane region" description="Helical" evidence="4">
    <location>
        <begin position="91"/>
        <end position="112"/>
    </location>
</feature>
<evidence type="ECO:0000256" key="4">
    <source>
        <dbReference type="SAM" id="Phobius"/>
    </source>
</evidence>